<gene>
    <name evidence="2" type="ORF">LB941_10380</name>
</gene>
<dbReference type="InterPro" id="IPR011048">
    <property type="entry name" value="Haem_d1_sf"/>
</dbReference>
<accession>A0A9X2FQS2</accession>
<dbReference type="InterPro" id="IPR050282">
    <property type="entry name" value="Cycloisomerase_2"/>
</dbReference>
<comment type="caution">
    <text evidence="2">The sequence shown here is derived from an EMBL/GenBank/DDBJ whole genome shotgun (WGS) entry which is preliminary data.</text>
</comment>
<dbReference type="AlphaFoldDB" id="A0A9X2FQS2"/>
<dbReference type="PANTHER" id="PTHR30344:SF1">
    <property type="entry name" value="6-PHOSPHOGLUCONOLACTONASE"/>
    <property type="match status" value="1"/>
</dbReference>
<dbReference type="PANTHER" id="PTHR30344">
    <property type="entry name" value="6-PHOSPHOGLUCONOLACTONASE-RELATED"/>
    <property type="match status" value="1"/>
</dbReference>
<keyword evidence="3" id="KW-1185">Reference proteome</keyword>
<sequence>MQEIILFGTYTRKTSNGIYQAVLDTEAKAVSTPELFLNIQNPTYLQLNSKKTLVTVASQDSLGGVASYNYSNKNFFNDVFTEGANPCYVSIDEPRGLVYSANYHKGQIDVFKLNVDQTLTLTDSFKNTGNGPLPEQDSAHMHYANLTSDGRLVAVDLGSDQLHVFNVSDNGKLSNVSVFKLPAGFGPRHLVFSPNKKNVYLVGELSSNVATLNYDESTGSFNLVDIIKTIPTSWTEHNGAAAIRISNDGKFVYVSNRGHNSLAVFAVQADNTLELVQLISTEGDFPRDFALDKSEKFVVVANQNTDNATLYSRNELNGQLSLLQKDISVPEGVCVNFI</sequence>
<proteinExistence type="inferred from homology"/>
<dbReference type="InterPro" id="IPR019405">
    <property type="entry name" value="Lactonase_7-beta_prop"/>
</dbReference>
<evidence type="ECO:0000313" key="3">
    <source>
        <dbReference type="Proteomes" id="UP001139006"/>
    </source>
</evidence>
<dbReference type="Pfam" id="PF10282">
    <property type="entry name" value="Lactonase"/>
    <property type="match status" value="1"/>
</dbReference>
<dbReference type="EMBL" id="JAIULA010000024">
    <property type="protein sequence ID" value="MCP0887738.1"/>
    <property type="molecule type" value="Genomic_DNA"/>
</dbReference>
<dbReference type="RefSeq" id="WP_253361901.1">
    <property type="nucleotide sequence ID" value="NZ_JAIULA010000024.1"/>
</dbReference>
<dbReference type="Proteomes" id="UP001139006">
    <property type="component" value="Unassembled WGS sequence"/>
</dbReference>
<dbReference type="SUPFAM" id="SSF51004">
    <property type="entry name" value="C-terminal (heme d1) domain of cytochrome cd1-nitrite reductase"/>
    <property type="match status" value="1"/>
</dbReference>
<name>A0A9X2FQS2_9LACO</name>
<comment type="similarity">
    <text evidence="1">Belongs to the cycloisomerase 2 family.</text>
</comment>
<dbReference type="GO" id="GO:0017057">
    <property type="term" value="F:6-phosphogluconolactonase activity"/>
    <property type="evidence" value="ECO:0007669"/>
    <property type="project" value="TreeGrafter"/>
</dbReference>
<organism evidence="2 3">
    <name type="scientific">Ligilactobacillus ubinensis</name>
    <dbReference type="NCBI Taxonomy" id="2876789"/>
    <lineage>
        <taxon>Bacteria</taxon>
        <taxon>Bacillati</taxon>
        <taxon>Bacillota</taxon>
        <taxon>Bacilli</taxon>
        <taxon>Lactobacillales</taxon>
        <taxon>Lactobacillaceae</taxon>
        <taxon>Ligilactobacillus</taxon>
    </lineage>
</organism>
<evidence type="ECO:0000313" key="2">
    <source>
        <dbReference type="EMBL" id="MCP0887738.1"/>
    </source>
</evidence>
<reference evidence="2 3" key="1">
    <citation type="journal article" date="2023" name="Int. J. Syst. Evol. Microbiol.">
        <title>Ligilactobacillus ubinensis sp. nov., a novel species isolated from the wild ferment of a durian fruit (Durio zibethinus).</title>
        <authorList>
            <person name="Heng Y.C."/>
            <person name="Menon N."/>
            <person name="Chen B."/>
            <person name="Loo B.Z.L."/>
            <person name="Wong G.W.J."/>
            <person name="Lim A.C.H."/>
            <person name="Silvaraju S."/>
            <person name="Kittelmann S."/>
        </authorList>
    </citation>
    <scope>NUCLEOTIDE SEQUENCE [LARGE SCALE GENOMIC DNA]</scope>
    <source>
        <strain evidence="2 3">WILCCON 0076</strain>
    </source>
</reference>
<dbReference type="Gene3D" id="2.130.10.10">
    <property type="entry name" value="YVTN repeat-like/Quinoprotein amine dehydrogenase"/>
    <property type="match status" value="1"/>
</dbReference>
<dbReference type="GO" id="GO:0005829">
    <property type="term" value="C:cytosol"/>
    <property type="evidence" value="ECO:0007669"/>
    <property type="project" value="TreeGrafter"/>
</dbReference>
<protein>
    <submittedName>
        <fullName evidence="2">Lactonase family protein</fullName>
    </submittedName>
</protein>
<evidence type="ECO:0000256" key="1">
    <source>
        <dbReference type="ARBA" id="ARBA00005564"/>
    </source>
</evidence>
<dbReference type="InterPro" id="IPR015943">
    <property type="entry name" value="WD40/YVTN_repeat-like_dom_sf"/>
</dbReference>